<proteinExistence type="inferred from homology"/>
<comment type="similarity">
    <text evidence="2">Belongs to the WD repeat ARPC1 family.</text>
</comment>
<keyword evidence="4 10" id="KW-0853">WD repeat</keyword>
<dbReference type="CDD" id="cd22127">
    <property type="entry name" value="F-box_FBXL16"/>
    <property type="match status" value="1"/>
</dbReference>
<evidence type="ECO:0000256" key="9">
    <source>
        <dbReference type="ARBA" id="ARBA00041789"/>
    </source>
</evidence>
<feature type="repeat" description="WD" evidence="10">
    <location>
        <begin position="208"/>
        <end position="239"/>
    </location>
</feature>
<accession>A0A4S2KS56</accession>
<comment type="subcellular location">
    <subcellularLocation>
        <location evidence="1">Cytoplasm</location>
        <location evidence="1">Cytoskeleton</location>
    </subcellularLocation>
</comment>
<dbReference type="InterPro" id="IPR017383">
    <property type="entry name" value="ARPC1"/>
</dbReference>
<dbReference type="InterPro" id="IPR001611">
    <property type="entry name" value="Leu-rich_rpt"/>
</dbReference>
<evidence type="ECO:0000313" key="13">
    <source>
        <dbReference type="EMBL" id="TGZ52276.1"/>
    </source>
</evidence>
<dbReference type="Pfam" id="PF00400">
    <property type="entry name" value="WD40"/>
    <property type="match status" value="2"/>
</dbReference>
<dbReference type="Pfam" id="PF13516">
    <property type="entry name" value="LRR_6"/>
    <property type="match status" value="1"/>
</dbReference>
<evidence type="ECO:0000256" key="6">
    <source>
        <dbReference type="ARBA" id="ARBA00023203"/>
    </source>
</evidence>
<organism evidence="13 14">
    <name type="scientific">Temnothorax longispinosus</name>
    <dbReference type="NCBI Taxonomy" id="300112"/>
    <lineage>
        <taxon>Eukaryota</taxon>
        <taxon>Metazoa</taxon>
        <taxon>Ecdysozoa</taxon>
        <taxon>Arthropoda</taxon>
        <taxon>Hexapoda</taxon>
        <taxon>Insecta</taxon>
        <taxon>Pterygota</taxon>
        <taxon>Neoptera</taxon>
        <taxon>Endopterygota</taxon>
        <taxon>Hymenoptera</taxon>
        <taxon>Apocrita</taxon>
        <taxon>Aculeata</taxon>
        <taxon>Formicoidea</taxon>
        <taxon>Formicidae</taxon>
        <taxon>Myrmicinae</taxon>
        <taxon>Temnothorax</taxon>
    </lineage>
</organism>
<feature type="region of interest" description="Disordered" evidence="11">
    <location>
        <begin position="542"/>
        <end position="563"/>
    </location>
</feature>
<keyword evidence="14" id="KW-1185">Reference proteome</keyword>
<evidence type="ECO:0000256" key="8">
    <source>
        <dbReference type="ARBA" id="ARBA00041244"/>
    </source>
</evidence>
<evidence type="ECO:0000256" key="10">
    <source>
        <dbReference type="PROSITE-ProRule" id="PRU00221"/>
    </source>
</evidence>
<comment type="caution">
    <text evidence="13">The sequence shown here is derived from an EMBL/GenBank/DDBJ whole genome shotgun (WGS) entry which is preliminary data.</text>
</comment>
<feature type="domain" description="F-box/LRR-repeat protein 15-like leucin rich repeat" evidence="12">
    <location>
        <begin position="946"/>
        <end position="1109"/>
    </location>
</feature>
<dbReference type="Gene3D" id="2.130.10.10">
    <property type="entry name" value="YVTN repeat-like/Quinoprotein amine dehydrogenase"/>
    <property type="match status" value="1"/>
</dbReference>
<dbReference type="SUPFAM" id="SSF50978">
    <property type="entry name" value="WD40 repeat-like"/>
    <property type="match status" value="1"/>
</dbReference>
<gene>
    <name evidence="13" type="ORF">DBV15_09540</name>
</gene>
<dbReference type="InterPro" id="IPR057207">
    <property type="entry name" value="FBXL15_LRR"/>
</dbReference>
<dbReference type="AlphaFoldDB" id="A0A4S2KS56"/>
<dbReference type="EMBL" id="QBLH01001341">
    <property type="protein sequence ID" value="TGZ52276.1"/>
    <property type="molecule type" value="Genomic_DNA"/>
</dbReference>
<dbReference type="Proteomes" id="UP000310200">
    <property type="component" value="Unassembled WGS sequence"/>
</dbReference>
<sequence>MQIRIFHLSNSEKLILVAHMMTVCPKTTTINSLTLKISVSGSETTAARAGRREQNVSCLGLNLYRLSYIKSKISRARRVDFENDLALLESSYLVRSTRQIRKIQMQQTARANTSLIVIKWRIVDLLYLLLHLEHQLQSVQFPVLKLQRRGPGVENSKREMTEVYNLGVDAISCHAWNRDKTEVAICPNNNEIQVHKRTSSGWKLLETLEEHHMAVMGIDWAPKTNRIVTCSADKNAYVWTQKEDGKWDPAWVLLRINRAATCVKWSPLENKFAVGSGGRVIAVCYFVSENNWWLCKHIKRPLRSTVTTVDWHPDNKVLVAGSTDYKVRVFSAFISDMEDAPGTSPWGQSNTLGTLLAEFPNTPNGGGWIHLVAFSPCGNKICWVAHNSSICVADATKGNAVMRLYTEHLPFLSCIWIGSNNIVAAGHSCMPMLYSIDDNGQIYFVSKLDNTQKKEIAGLSAMRKFQSLDRQARNETNDNALDSVHQNTINCIRRVSDREFSTSSLDGQLVVWDLKLLENSIAGLKIACLGLSPQLPSSWQLAHAPPGRQEGNREVGVRTVRKRQPDKLSFSNANIDSVVSVSRKPPLLCEARPRMPRDVTASAERDESRRVSHRDIMSSISAQGVVERASAELTKRINGLGLRTSKHHGGGKTSVMERVTNVFCGGSGSVAYMNLQSANNVNATPEKPSRSATQTINNVPAGNNKERLNNVTPSRTRIPRNRMKIAVPLASGGTGGYAPPTTWEQLMQDDNFLGRFFLYFNATERRILAQVCTRWRDILYARPRLWTGLVPVVRCREARAMQPNARTRLYASLVRRGFDSLVLLSATDEDIPELTRGFPLAQRYVHSLSLRCCAVTDRGLEALLDHLQALYELELAGCNEITEAGLWACLTPRIVSLSLSDCINVADEAVGAVAQLLPSLYEFSLQAYHVTDAALGYFSAKQSSALSILKLQSCWELTNHGVVNIVHSLPNLTVLSLSGCSKVTDDGVELIAENLPRLRSLDLSWCSRITDAALEYIACDLNNLEELTLDRCVHITDIGVGYISTMVSLNALFLRWCSQLRDFGLQHLCVMRSLQVLSVADVYKRQHLHELELTNCPGTSRELFDYLREHLPRCLIIE</sequence>
<evidence type="ECO:0000259" key="12">
    <source>
        <dbReference type="Pfam" id="PF25372"/>
    </source>
</evidence>
<dbReference type="PROSITE" id="PS50294">
    <property type="entry name" value="WD_REPEATS_REGION"/>
    <property type="match status" value="1"/>
</dbReference>
<keyword evidence="3" id="KW-0963">Cytoplasm</keyword>
<dbReference type="InterPro" id="IPR001680">
    <property type="entry name" value="WD40_rpt"/>
</dbReference>
<keyword evidence="5" id="KW-0677">Repeat</keyword>
<evidence type="ECO:0000256" key="5">
    <source>
        <dbReference type="ARBA" id="ARBA00022737"/>
    </source>
</evidence>
<dbReference type="SMART" id="SM00320">
    <property type="entry name" value="WD40"/>
    <property type="match status" value="5"/>
</dbReference>
<dbReference type="SMART" id="SM00367">
    <property type="entry name" value="LRR_CC"/>
    <property type="match status" value="7"/>
</dbReference>
<evidence type="ECO:0000256" key="4">
    <source>
        <dbReference type="ARBA" id="ARBA00022574"/>
    </source>
</evidence>
<dbReference type="FunFam" id="3.80.10.10:FF:000144">
    <property type="entry name" value="F-box and leucine-rich repeat protein 16"/>
    <property type="match status" value="1"/>
</dbReference>
<protein>
    <recommendedName>
        <fullName evidence="8">Arp2/3 complex 41 kDa subunit</fullName>
    </recommendedName>
    <alternativeName>
        <fullName evidence="9">p41-ARC</fullName>
    </alternativeName>
</protein>
<dbReference type="STRING" id="300112.A0A4S2KS56"/>
<dbReference type="GO" id="GO:0005885">
    <property type="term" value="C:Arp2/3 protein complex"/>
    <property type="evidence" value="ECO:0007669"/>
    <property type="project" value="InterPro"/>
</dbReference>
<evidence type="ECO:0000256" key="7">
    <source>
        <dbReference type="ARBA" id="ARBA00023212"/>
    </source>
</evidence>
<dbReference type="PROSITE" id="PS50082">
    <property type="entry name" value="WD_REPEATS_2"/>
    <property type="match status" value="1"/>
</dbReference>
<dbReference type="InterPro" id="IPR015943">
    <property type="entry name" value="WD40/YVTN_repeat-like_dom_sf"/>
</dbReference>
<evidence type="ECO:0000256" key="11">
    <source>
        <dbReference type="SAM" id="MobiDB-lite"/>
    </source>
</evidence>
<evidence type="ECO:0000256" key="3">
    <source>
        <dbReference type="ARBA" id="ARBA00022490"/>
    </source>
</evidence>
<dbReference type="SUPFAM" id="SSF52047">
    <property type="entry name" value="RNI-like"/>
    <property type="match status" value="1"/>
</dbReference>
<reference evidence="13 14" key="1">
    <citation type="journal article" date="2019" name="Philos. Trans. R. Soc. Lond., B, Biol. Sci.">
        <title>Ant behaviour and brain gene expression of defending hosts depend on the ecological success of the intruding social parasite.</title>
        <authorList>
            <person name="Kaur R."/>
            <person name="Stoldt M."/>
            <person name="Jongepier E."/>
            <person name="Feldmeyer B."/>
            <person name="Menzel F."/>
            <person name="Bornberg-Bauer E."/>
            <person name="Foitzik S."/>
        </authorList>
    </citation>
    <scope>NUCLEOTIDE SEQUENCE [LARGE SCALE GENOMIC DNA]</scope>
    <source>
        <tissue evidence="13">Whole body</tissue>
    </source>
</reference>
<dbReference type="Pfam" id="PF25372">
    <property type="entry name" value="DUF7885"/>
    <property type="match status" value="1"/>
</dbReference>
<feature type="compositionally biased region" description="Polar residues" evidence="11">
    <location>
        <begin position="690"/>
        <end position="701"/>
    </location>
</feature>
<dbReference type="PANTHER" id="PTHR10709:SF2">
    <property type="entry name" value="ACTIN-RELATED PROTEIN 2_3 COMPLEX SUBUNIT"/>
    <property type="match status" value="1"/>
</dbReference>
<dbReference type="GO" id="GO:0051015">
    <property type="term" value="F:actin filament binding"/>
    <property type="evidence" value="ECO:0007669"/>
    <property type="project" value="TreeGrafter"/>
</dbReference>
<dbReference type="PANTHER" id="PTHR10709">
    <property type="entry name" value="ACTIN-RELATED PROTEIN 2/3 COMPLEX SUBUNIT 1"/>
    <property type="match status" value="1"/>
</dbReference>
<dbReference type="InterPro" id="IPR032675">
    <property type="entry name" value="LRR_dom_sf"/>
</dbReference>
<feature type="region of interest" description="Disordered" evidence="11">
    <location>
        <begin position="682"/>
        <end position="711"/>
    </location>
</feature>
<evidence type="ECO:0000256" key="1">
    <source>
        <dbReference type="ARBA" id="ARBA00004245"/>
    </source>
</evidence>
<keyword evidence="6" id="KW-0009">Actin-binding</keyword>
<keyword evidence="7" id="KW-0206">Cytoskeleton</keyword>
<dbReference type="InterPro" id="IPR006553">
    <property type="entry name" value="Leu-rich_rpt_Cys-con_subtyp"/>
</dbReference>
<dbReference type="InterPro" id="IPR036322">
    <property type="entry name" value="WD40_repeat_dom_sf"/>
</dbReference>
<feature type="non-terminal residue" evidence="13">
    <location>
        <position position="1118"/>
    </location>
</feature>
<name>A0A4S2KS56_9HYME</name>
<evidence type="ECO:0000313" key="14">
    <source>
        <dbReference type="Proteomes" id="UP000310200"/>
    </source>
</evidence>
<dbReference type="Gene3D" id="3.80.10.10">
    <property type="entry name" value="Ribonuclease Inhibitor"/>
    <property type="match status" value="2"/>
</dbReference>
<dbReference type="GO" id="GO:0034314">
    <property type="term" value="P:Arp2/3 complex-mediated actin nucleation"/>
    <property type="evidence" value="ECO:0007669"/>
    <property type="project" value="InterPro"/>
</dbReference>
<evidence type="ECO:0000256" key="2">
    <source>
        <dbReference type="ARBA" id="ARBA00006260"/>
    </source>
</evidence>